<protein>
    <recommendedName>
        <fullName evidence="8">Homeobox domain-containing protein</fullName>
    </recommendedName>
</protein>
<dbReference type="InterPro" id="IPR009057">
    <property type="entry name" value="Homeodomain-like_sf"/>
</dbReference>
<keyword evidence="10" id="KW-1185">Reference proteome</keyword>
<comment type="subcellular location">
    <subcellularLocation>
        <location evidence="1 5 6">Nucleus</location>
    </subcellularLocation>
</comment>
<dbReference type="GO" id="GO:0003677">
    <property type="term" value="F:DNA binding"/>
    <property type="evidence" value="ECO:0007669"/>
    <property type="project" value="UniProtKB-UniRule"/>
</dbReference>
<keyword evidence="4 5" id="KW-0539">Nucleus</keyword>
<evidence type="ECO:0000256" key="2">
    <source>
        <dbReference type="ARBA" id="ARBA00023125"/>
    </source>
</evidence>
<organism evidence="9 10">
    <name type="scientific">Paragonimus heterotremus</name>
    <dbReference type="NCBI Taxonomy" id="100268"/>
    <lineage>
        <taxon>Eukaryota</taxon>
        <taxon>Metazoa</taxon>
        <taxon>Spiralia</taxon>
        <taxon>Lophotrochozoa</taxon>
        <taxon>Platyhelminthes</taxon>
        <taxon>Trematoda</taxon>
        <taxon>Digenea</taxon>
        <taxon>Plagiorchiida</taxon>
        <taxon>Troglotremata</taxon>
        <taxon>Troglotrematidae</taxon>
        <taxon>Paragonimus</taxon>
    </lineage>
</organism>
<evidence type="ECO:0000313" key="10">
    <source>
        <dbReference type="Proteomes" id="UP000748531"/>
    </source>
</evidence>
<dbReference type="GO" id="GO:0000981">
    <property type="term" value="F:DNA-binding transcription factor activity, RNA polymerase II-specific"/>
    <property type="evidence" value="ECO:0007669"/>
    <property type="project" value="InterPro"/>
</dbReference>
<dbReference type="OrthoDB" id="6268633at2759"/>
<dbReference type="CDD" id="cd00086">
    <property type="entry name" value="homeodomain"/>
    <property type="match status" value="1"/>
</dbReference>
<keyword evidence="3 5" id="KW-0371">Homeobox</keyword>
<dbReference type="SMART" id="SM00389">
    <property type="entry name" value="HOX"/>
    <property type="match status" value="1"/>
</dbReference>
<evidence type="ECO:0000256" key="5">
    <source>
        <dbReference type="PROSITE-ProRule" id="PRU00108"/>
    </source>
</evidence>
<name>A0A8J4SKA0_9TREM</name>
<dbReference type="PANTHER" id="PTHR24333:SF5">
    <property type="entry name" value="VENT HOMEOBOX"/>
    <property type="match status" value="1"/>
</dbReference>
<evidence type="ECO:0000256" key="7">
    <source>
        <dbReference type="SAM" id="MobiDB-lite"/>
    </source>
</evidence>
<keyword evidence="2 5" id="KW-0238">DNA-binding</keyword>
<feature type="domain" description="Homeobox" evidence="8">
    <location>
        <begin position="241"/>
        <end position="301"/>
    </location>
</feature>
<feature type="region of interest" description="Disordered" evidence="7">
    <location>
        <begin position="218"/>
        <end position="239"/>
    </location>
</feature>
<sequence>MIYSNSNSSGHDGSLSETSEALDLSMKHSKGCAFEFAGLLGCGEETRQGHPVEVTSNMPSESRMCSTTSSSNTPVVFSKWNTFPNISTPEHLPLSTEWNTTHKINHLETFLRQNFSQALFPNPRIFQESVFAHNNDKADSSSLLTSPPFTISPSQHNGPESAHHDLCQKNFYLSTENSQLHNTEAFHRSYDASVNLGLQSRLLGAPCEVESSKHVPRYHHQKQESKWVHPSTQSSSLQQKRQYRKARVYFQPEHMQFLEEFFRQSPYLCTKDREMLSQKLNLSEERIRTWFQNRRMREKRNPEKFRQNRSSYNRDILMTAKSKQ</sequence>
<feature type="compositionally biased region" description="Polar residues" evidence="7">
    <location>
        <begin position="230"/>
        <end position="239"/>
    </location>
</feature>
<dbReference type="GO" id="GO:0005634">
    <property type="term" value="C:nucleus"/>
    <property type="evidence" value="ECO:0007669"/>
    <property type="project" value="UniProtKB-SubCell"/>
</dbReference>
<evidence type="ECO:0000256" key="1">
    <source>
        <dbReference type="ARBA" id="ARBA00004123"/>
    </source>
</evidence>
<dbReference type="InterPro" id="IPR050848">
    <property type="entry name" value="Homeobox_TF"/>
</dbReference>
<evidence type="ECO:0000259" key="8">
    <source>
        <dbReference type="PROSITE" id="PS50071"/>
    </source>
</evidence>
<comment type="caution">
    <text evidence="9">The sequence shown here is derived from an EMBL/GenBank/DDBJ whole genome shotgun (WGS) entry which is preliminary data.</text>
</comment>
<feature type="region of interest" description="Disordered" evidence="7">
    <location>
        <begin position="300"/>
        <end position="324"/>
    </location>
</feature>
<reference evidence="9" key="1">
    <citation type="submission" date="2019-05" db="EMBL/GenBank/DDBJ databases">
        <title>Annotation for the trematode Paragonimus heterotremus.</title>
        <authorList>
            <person name="Choi Y.-J."/>
        </authorList>
    </citation>
    <scope>NUCLEOTIDE SEQUENCE</scope>
    <source>
        <strain evidence="9">LC</strain>
    </source>
</reference>
<evidence type="ECO:0000256" key="3">
    <source>
        <dbReference type="ARBA" id="ARBA00023155"/>
    </source>
</evidence>
<gene>
    <name evidence="9" type="ORF">PHET_09191</name>
</gene>
<dbReference type="EMBL" id="LUCH01017461">
    <property type="protein sequence ID" value="KAF5394967.1"/>
    <property type="molecule type" value="Genomic_DNA"/>
</dbReference>
<dbReference type="PANTHER" id="PTHR24333">
    <property type="entry name" value="HOMEO BOX HB9 LIKE A-RELATED"/>
    <property type="match status" value="1"/>
</dbReference>
<dbReference type="PROSITE" id="PS50071">
    <property type="entry name" value="HOMEOBOX_2"/>
    <property type="match status" value="1"/>
</dbReference>
<dbReference type="AlphaFoldDB" id="A0A8J4SKA0"/>
<accession>A0A8J4SKA0</accession>
<dbReference type="InterPro" id="IPR001356">
    <property type="entry name" value="HD"/>
</dbReference>
<dbReference type="InterPro" id="IPR017970">
    <property type="entry name" value="Homeobox_CS"/>
</dbReference>
<evidence type="ECO:0000313" key="9">
    <source>
        <dbReference type="EMBL" id="KAF5394967.1"/>
    </source>
</evidence>
<proteinExistence type="predicted"/>
<dbReference type="Proteomes" id="UP000748531">
    <property type="component" value="Unassembled WGS sequence"/>
</dbReference>
<feature type="DNA-binding region" description="Homeobox" evidence="5">
    <location>
        <begin position="243"/>
        <end position="302"/>
    </location>
</feature>
<dbReference type="SUPFAM" id="SSF46689">
    <property type="entry name" value="Homeodomain-like"/>
    <property type="match status" value="1"/>
</dbReference>
<dbReference type="Gene3D" id="1.10.10.60">
    <property type="entry name" value="Homeodomain-like"/>
    <property type="match status" value="1"/>
</dbReference>
<dbReference type="Pfam" id="PF00046">
    <property type="entry name" value="Homeodomain"/>
    <property type="match status" value="1"/>
</dbReference>
<dbReference type="PROSITE" id="PS00027">
    <property type="entry name" value="HOMEOBOX_1"/>
    <property type="match status" value="1"/>
</dbReference>
<evidence type="ECO:0000256" key="6">
    <source>
        <dbReference type="RuleBase" id="RU000682"/>
    </source>
</evidence>
<evidence type="ECO:0000256" key="4">
    <source>
        <dbReference type="ARBA" id="ARBA00023242"/>
    </source>
</evidence>